<dbReference type="UniPathway" id="UPA00070">
    <property type="reaction ID" value="UER00120"/>
</dbReference>
<dbReference type="InterPro" id="IPR013785">
    <property type="entry name" value="Aldolase_TIM"/>
</dbReference>
<name>A0A382C0F5_9ZZZZ</name>
<dbReference type="SMART" id="SM00934">
    <property type="entry name" value="OMPdecase"/>
    <property type="match status" value="1"/>
</dbReference>
<dbReference type="Pfam" id="PF00215">
    <property type="entry name" value="OMPdecase"/>
    <property type="match status" value="1"/>
</dbReference>
<comment type="pathway">
    <text evidence="1">Pyrimidine metabolism; UMP biosynthesis via de novo pathway; UMP from orotate: step 2/2.</text>
</comment>
<organism evidence="9">
    <name type="scientific">marine metagenome</name>
    <dbReference type="NCBI Taxonomy" id="408172"/>
    <lineage>
        <taxon>unclassified sequences</taxon>
        <taxon>metagenomes</taxon>
        <taxon>ecological metagenomes</taxon>
    </lineage>
</organism>
<evidence type="ECO:0000256" key="2">
    <source>
        <dbReference type="ARBA" id="ARBA00012321"/>
    </source>
</evidence>
<keyword evidence="6" id="KW-0456">Lyase</keyword>
<evidence type="ECO:0000313" key="9">
    <source>
        <dbReference type="EMBL" id="SVB19556.1"/>
    </source>
</evidence>
<sequence length="230" mass="25420">MNKNIFVACDTVNPKQIKKIIKDTQTKKLSIGYKLGLEFFYSKSGRSFLSKIDNDKIIFLDLKLNDIPNTCASAVNALKDLKNIKYLTAHISGGYEMLKAIKKSARKINKKLKILGVTVLTSLSNKGLKKTGHTKSIKKLVAQQARLAKSAGLDGIVCSGHEAKIIRKICKKMEIVTPGIRLAGNKTQDQKRVMTPKKAFNNGATSIVVGRSITRGNIKKNIQKLIKLLK</sequence>
<keyword evidence="5" id="KW-0665">Pyrimidine biosynthesis</keyword>
<evidence type="ECO:0000259" key="8">
    <source>
        <dbReference type="SMART" id="SM00934"/>
    </source>
</evidence>
<evidence type="ECO:0000256" key="4">
    <source>
        <dbReference type="ARBA" id="ARBA00022793"/>
    </source>
</evidence>
<feature type="domain" description="Orotidine 5'-phosphate decarboxylase" evidence="8">
    <location>
        <begin position="4"/>
        <end position="226"/>
    </location>
</feature>
<dbReference type="Gene3D" id="3.20.20.70">
    <property type="entry name" value="Aldolase class I"/>
    <property type="match status" value="1"/>
</dbReference>
<dbReference type="GO" id="GO:0044205">
    <property type="term" value="P:'de novo' UMP biosynthetic process"/>
    <property type="evidence" value="ECO:0007669"/>
    <property type="project" value="UniProtKB-UniPathway"/>
</dbReference>
<dbReference type="AlphaFoldDB" id="A0A382C0F5"/>
<dbReference type="PROSITE" id="PS00156">
    <property type="entry name" value="OMPDECASE"/>
    <property type="match status" value="1"/>
</dbReference>
<dbReference type="SUPFAM" id="SSF51366">
    <property type="entry name" value="Ribulose-phoshate binding barrel"/>
    <property type="match status" value="1"/>
</dbReference>
<evidence type="ECO:0000256" key="1">
    <source>
        <dbReference type="ARBA" id="ARBA00004861"/>
    </source>
</evidence>
<dbReference type="InterPro" id="IPR014732">
    <property type="entry name" value="OMPdecase"/>
</dbReference>
<dbReference type="EC" id="4.1.1.23" evidence="2"/>
<reference evidence="9" key="1">
    <citation type="submission" date="2018-05" db="EMBL/GenBank/DDBJ databases">
        <authorList>
            <person name="Lanie J.A."/>
            <person name="Ng W.-L."/>
            <person name="Kazmierczak K.M."/>
            <person name="Andrzejewski T.M."/>
            <person name="Davidsen T.M."/>
            <person name="Wayne K.J."/>
            <person name="Tettelin H."/>
            <person name="Glass J.I."/>
            <person name="Rusch D."/>
            <person name="Podicherti R."/>
            <person name="Tsui H.-C.T."/>
            <person name="Winkler M.E."/>
        </authorList>
    </citation>
    <scope>NUCLEOTIDE SEQUENCE</scope>
</reference>
<proteinExistence type="predicted"/>
<accession>A0A382C0F5</accession>
<dbReference type="GO" id="GO:0004590">
    <property type="term" value="F:orotidine-5'-phosphate decarboxylase activity"/>
    <property type="evidence" value="ECO:0007669"/>
    <property type="project" value="UniProtKB-EC"/>
</dbReference>
<dbReference type="NCBIfam" id="TIGR01740">
    <property type="entry name" value="pyrF"/>
    <property type="match status" value="1"/>
</dbReference>
<dbReference type="CDD" id="cd04725">
    <property type="entry name" value="OMP_decarboxylase_like"/>
    <property type="match status" value="1"/>
</dbReference>
<dbReference type="InterPro" id="IPR001754">
    <property type="entry name" value="OMPdeCOase_dom"/>
</dbReference>
<dbReference type="InterPro" id="IPR011060">
    <property type="entry name" value="RibuloseP-bd_barrel"/>
</dbReference>
<evidence type="ECO:0000256" key="5">
    <source>
        <dbReference type="ARBA" id="ARBA00022975"/>
    </source>
</evidence>
<gene>
    <name evidence="9" type="ORF">METZ01_LOCUS172410</name>
</gene>
<keyword evidence="4" id="KW-0210">Decarboxylase</keyword>
<dbReference type="InterPro" id="IPR018089">
    <property type="entry name" value="OMPdecase_AS"/>
</dbReference>
<protein>
    <recommendedName>
        <fullName evidence="3">Orotidine 5'-phosphate decarboxylase</fullName>
        <ecNumber evidence="2">4.1.1.23</ecNumber>
    </recommendedName>
    <alternativeName>
        <fullName evidence="7">OMP decarboxylase</fullName>
    </alternativeName>
</protein>
<dbReference type="PANTHER" id="PTHR32119">
    <property type="entry name" value="OROTIDINE 5'-PHOSPHATE DECARBOXYLASE"/>
    <property type="match status" value="1"/>
</dbReference>
<dbReference type="PANTHER" id="PTHR32119:SF2">
    <property type="entry name" value="OROTIDINE 5'-PHOSPHATE DECARBOXYLASE"/>
    <property type="match status" value="1"/>
</dbReference>
<dbReference type="GO" id="GO:0005829">
    <property type="term" value="C:cytosol"/>
    <property type="evidence" value="ECO:0007669"/>
    <property type="project" value="TreeGrafter"/>
</dbReference>
<evidence type="ECO:0000256" key="3">
    <source>
        <dbReference type="ARBA" id="ARBA00021923"/>
    </source>
</evidence>
<dbReference type="EMBL" id="UINC01032233">
    <property type="protein sequence ID" value="SVB19556.1"/>
    <property type="molecule type" value="Genomic_DNA"/>
</dbReference>
<evidence type="ECO:0000256" key="7">
    <source>
        <dbReference type="ARBA" id="ARBA00033428"/>
    </source>
</evidence>
<dbReference type="NCBIfam" id="NF001273">
    <property type="entry name" value="PRK00230.1"/>
    <property type="match status" value="1"/>
</dbReference>
<dbReference type="GO" id="GO:0006207">
    <property type="term" value="P:'de novo' pyrimidine nucleobase biosynthetic process"/>
    <property type="evidence" value="ECO:0007669"/>
    <property type="project" value="InterPro"/>
</dbReference>
<evidence type="ECO:0000256" key="6">
    <source>
        <dbReference type="ARBA" id="ARBA00023239"/>
    </source>
</evidence>